<protein>
    <submittedName>
        <fullName evidence="2">Uncharacterized protein</fullName>
    </submittedName>
</protein>
<gene>
    <name evidence="1" type="ORF">DXT89_06050</name>
    <name evidence="2" type="ORF">GOZ88_03520</name>
</gene>
<dbReference type="EMBL" id="WPHU01000001">
    <property type="protein sequence ID" value="MVA55180.1"/>
    <property type="molecule type" value="Genomic_DNA"/>
</dbReference>
<reference evidence="2 4" key="2">
    <citation type="submission" date="2019-12" db="EMBL/GenBank/DDBJ databases">
        <title>Whole-genome sequencing of Allorhizobium vitis.</title>
        <authorList>
            <person name="Gan H.M."/>
            <person name="Szegedi E."/>
            <person name="Burr T."/>
            <person name="Savka M.A."/>
        </authorList>
    </citation>
    <scope>NUCLEOTIDE SEQUENCE [LARGE SCALE GENOMIC DNA]</scope>
    <source>
        <strain evidence="2 4">CG415</strain>
    </source>
</reference>
<dbReference type="RefSeq" id="WP_060717549.1">
    <property type="nucleotide sequence ID" value="NZ_CP055266.1"/>
</dbReference>
<organism evidence="2 4">
    <name type="scientific">Agrobacterium vitis</name>
    <name type="common">Rhizobium vitis</name>
    <dbReference type="NCBI Taxonomy" id="373"/>
    <lineage>
        <taxon>Bacteria</taxon>
        <taxon>Pseudomonadati</taxon>
        <taxon>Pseudomonadota</taxon>
        <taxon>Alphaproteobacteria</taxon>
        <taxon>Hyphomicrobiales</taxon>
        <taxon>Rhizobiaceae</taxon>
        <taxon>Rhizobium/Agrobacterium group</taxon>
        <taxon>Agrobacterium</taxon>
    </lineage>
</organism>
<evidence type="ECO:0000313" key="3">
    <source>
        <dbReference type="Proteomes" id="UP000436911"/>
    </source>
</evidence>
<evidence type="ECO:0000313" key="1">
    <source>
        <dbReference type="EMBL" id="KAA3530283.1"/>
    </source>
</evidence>
<comment type="caution">
    <text evidence="2">The sequence shown here is derived from an EMBL/GenBank/DDBJ whole genome shotgun (WGS) entry which is preliminary data.</text>
</comment>
<dbReference type="Proteomes" id="UP000440716">
    <property type="component" value="Unassembled WGS sequence"/>
</dbReference>
<dbReference type="Proteomes" id="UP000436911">
    <property type="component" value="Unassembled WGS sequence"/>
</dbReference>
<dbReference type="EMBL" id="QUSG01000002">
    <property type="protein sequence ID" value="KAA3530283.1"/>
    <property type="molecule type" value="Genomic_DNA"/>
</dbReference>
<proteinExistence type="predicted"/>
<sequence length="216" mass="24570">MLKIDDAIGLIIEGTHEANRKYLRMSGGATVHEYGIEPLISATIAETLYNSGAQRGEECFVTLETTCWELVKWSLGGEVEDSVYKDSDGQRADVVYWNRHNLPEGVVEVKRHFSFSNCEDDIRKISLLLSRLDTQEEGTLKWGAVASMRETTNTSTKDKKAVLKDFLSKCEEKFPDFTFKGRCEEVEVEADSAVKKRRPELTAFQAYAVLFRRKKE</sequence>
<dbReference type="GeneID" id="60680902"/>
<evidence type="ECO:0000313" key="2">
    <source>
        <dbReference type="EMBL" id="MVA55180.1"/>
    </source>
</evidence>
<reference evidence="1 3" key="1">
    <citation type="submission" date="2018-08" db="EMBL/GenBank/DDBJ databases">
        <title>Genome sequencing of Agrobacterium vitis strain ICMP 10754.</title>
        <authorList>
            <person name="Visnovsky S.B."/>
            <person name="Pitman A.R."/>
        </authorList>
    </citation>
    <scope>NUCLEOTIDE SEQUENCE [LARGE SCALE GENOMIC DNA]</scope>
    <source>
        <strain evidence="1 3">ICMP 10754</strain>
    </source>
</reference>
<dbReference type="AlphaFoldDB" id="A0A368P2G5"/>
<evidence type="ECO:0000313" key="4">
    <source>
        <dbReference type="Proteomes" id="UP000440716"/>
    </source>
</evidence>
<dbReference type="OrthoDB" id="9806583at2"/>
<name>A0A368P2G5_AGRVI</name>
<accession>A0A368P2G5</accession>